<proteinExistence type="predicted"/>
<accession>A0AAP0E950</accession>
<evidence type="ECO:0000313" key="2">
    <source>
        <dbReference type="Proteomes" id="UP001419268"/>
    </source>
</evidence>
<dbReference type="EMBL" id="JBBNAG010000012">
    <property type="protein sequence ID" value="KAK9088990.1"/>
    <property type="molecule type" value="Genomic_DNA"/>
</dbReference>
<organism evidence="1 2">
    <name type="scientific">Stephania cephalantha</name>
    <dbReference type="NCBI Taxonomy" id="152367"/>
    <lineage>
        <taxon>Eukaryota</taxon>
        <taxon>Viridiplantae</taxon>
        <taxon>Streptophyta</taxon>
        <taxon>Embryophyta</taxon>
        <taxon>Tracheophyta</taxon>
        <taxon>Spermatophyta</taxon>
        <taxon>Magnoliopsida</taxon>
        <taxon>Ranunculales</taxon>
        <taxon>Menispermaceae</taxon>
        <taxon>Menispermoideae</taxon>
        <taxon>Cissampelideae</taxon>
        <taxon>Stephania</taxon>
    </lineage>
</organism>
<dbReference type="Proteomes" id="UP001419268">
    <property type="component" value="Unassembled WGS sequence"/>
</dbReference>
<gene>
    <name evidence="1" type="ORF">Scep_028072</name>
</gene>
<reference evidence="1 2" key="1">
    <citation type="submission" date="2024-01" db="EMBL/GenBank/DDBJ databases">
        <title>Genome assemblies of Stephania.</title>
        <authorList>
            <person name="Yang L."/>
        </authorList>
    </citation>
    <scope>NUCLEOTIDE SEQUENCE [LARGE SCALE GENOMIC DNA]</scope>
    <source>
        <strain evidence="1">JXDWG</strain>
        <tissue evidence="1">Leaf</tissue>
    </source>
</reference>
<dbReference type="AlphaFoldDB" id="A0AAP0E950"/>
<comment type="caution">
    <text evidence="1">The sequence shown here is derived from an EMBL/GenBank/DDBJ whole genome shotgun (WGS) entry which is preliminary data.</text>
</comment>
<evidence type="ECO:0000313" key="1">
    <source>
        <dbReference type="EMBL" id="KAK9088990.1"/>
    </source>
</evidence>
<sequence length="115" mass="12950">MVSHIPKSGNSIAQVLANKVILALVHEMPIYGPHQRKEEKLPNIDDDHNPLEVSPYIDDIYYWVIEVDKKSAHFFGVTITDEQAQLGIIIRVTSASQSIFKDLDGIHTMLAKELV</sequence>
<keyword evidence="2" id="KW-1185">Reference proteome</keyword>
<protein>
    <submittedName>
        <fullName evidence="1">Uncharacterized protein</fullName>
    </submittedName>
</protein>
<name>A0AAP0E950_9MAGN</name>